<evidence type="ECO:0000259" key="1">
    <source>
        <dbReference type="PROSITE" id="PS51819"/>
    </source>
</evidence>
<dbReference type="SUPFAM" id="SSF54593">
    <property type="entry name" value="Glyoxalase/Bleomycin resistance protein/Dihydroxybiphenyl dioxygenase"/>
    <property type="match status" value="2"/>
</dbReference>
<keyword evidence="3" id="KW-1185">Reference proteome</keyword>
<reference evidence="2 3" key="1">
    <citation type="submission" date="2024-02" db="EMBL/GenBank/DDBJ databases">
        <title>Deinococcus carri NBRC 110142.</title>
        <authorList>
            <person name="Ichikawa N."/>
            <person name="Katano-Makiyama Y."/>
            <person name="Hidaka K."/>
        </authorList>
    </citation>
    <scope>NUCLEOTIDE SEQUENCE [LARGE SCALE GENOMIC DNA]</scope>
    <source>
        <strain evidence="2 3">NBRC 110142</strain>
    </source>
</reference>
<dbReference type="EMBL" id="BAABRP010000004">
    <property type="protein sequence ID" value="GAA5512798.1"/>
    <property type="molecule type" value="Genomic_DNA"/>
</dbReference>
<organism evidence="2 3">
    <name type="scientific">Deinococcus carri</name>
    <dbReference type="NCBI Taxonomy" id="1211323"/>
    <lineage>
        <taxon>Bacteria</taxon>
        <taxon>Thermotogati</taxon>
        <taxon>Deinococcota</taxon>
        <taxon>Deinococci</taxon>
        <taxon>Deinococcales</taxon>
        <taxon>Deinococcaceae</taxon>
        <taxon>Deinococcus</taxon>
    </lineage>
</organism>
<evidence type="ECO:0000313" key="2">
    <source>
        <dbReference type="EMBL" id="GAA5512798.1"/>
    </source>
</evidence>
<dbReference type="RefSeq" id="WP_345463311.1">
    <property type="nucleotide sequence ID" value="NZ_BAABRP010000004.1"/>
</dbReference>
<proteinExistence type="predicted"/>
<evidence type="ECO:0000313" key="3">
    <source>
        <dbReference type="Proteomes" id="UP001401887"/>
    </source>
</evidence>
<gene>
    <name evidence="2" type="ORF">Dcar01_01522</name>
</gene>
<dbReference type="InterPro" id="IPR037523">
    <property type="entry name" value="VOC_core"/>
</dbReference>
<dbReference type="Pfam" id="PF00903">
    <property type="entry name" value="Glyoxalase"/>
    <property type="match status" value="1"/>
</dbReference>
<name>A0ABP9W9V4_9DEIO</name>
<protein>
    <recommendedName>
        <fullName evidence="1">VOC domain-containing protein</fullName>
    </recommendedName>
</protein>
<feature type="domain" description="VOC" evidence="1">
    <location>
        <begin position="7"/>
        <end position="134"/>
    </location>
</feature>
<dbReference type="Gene3D" id="3.10.180.10">
    <property type="entry name" value="2,3-Dihydroxybiphenyl 1,2-Dioxygenase, domain 1"/>
    <property type="match status" value="1"/>
</dbReference>
<dbReference type="PROSITE" id="PS51819">
    <property type="entry name" value="VOC"/>
    <property type="match status" value="1"/>
</dbReference>
<accession>A0ABP9W9V4</accession>
<dbReference type="InterPro" id="IPR029068">
    <property type="entry name" value="Glyas_Bleomycin-R_OHBP_Dase"/>
</dbReference>
<sequence>MPSPILDLAGITLEVNHLPRGVRFYEQVLGLDLLAHDEERGVAHFRVNDAQTLTLWKPLTRQANDPRLAPLRARGASHLHYAWQIQPGDLERSKALLDEQGLPWTEIDLGTPERPDPTVYFFDPFGHGLELRGVDLLDERQPTYPPTPASRPAHALPVMGLREVALAFGDYAAMKERLPRAYGFAYAKEQEDRDFAQFTLGPGPEPDGNGTPRRWLYAWDPQVGLADMFGGDHALVQFYADMEAVLERVRKEGLPHVLEEGRLAVRDPEGHVFEFLPPRRGGAL</sequence>
<comment type="caution">
    <text evidence="2">The sequence shown here is derived from an EMBL/GenBank/DDBJ whole genome shotgun (WGS) entry which is preliminary data.</text>
</comment>
<dbReference type="Proteomes" id="UP001401887">
    <property type="component" value="Unassembled WGS sequence"/>
</dbReference>
<dbReference type="InterPro" id="IPR004360">
    <property type="entry name" value="Glyas_Fos-R_dOase_dom"/>
</dbReference>